<dbReference type="RefSeq" id="WP_221763351.1">
    <property type="nucleotide sequence ID" value="NZ_AP024110.1"/>
</dbReference>
<keyword evidence="2" id="KW-1185">Reference proteome</keyword>
<dbReference type="AlphaFoldDB" id="A0A8D5K0Z6"/>
<keyword evidence="1" id="KW-0808">Transferase</keyword>
<dbReference type="KEGG" id="mpau:ZMTM_15020"/>
<reference evidence="1" key="1">
    <citation type="journal article" date="2021" name="Arch. Microbiol.">
        <title>Methyloradius palustris gen. nov., sp. nov., a methanol-oxidizing bacterium isolated from snow.</title>
        <authorList>
            <person name="Miyadera T."/>
            <person name="Kojima H."/>
            <person name="Fukui M."/>
        </authorList>
    </citation>
    <scope>NUCLEOTIDE SEQUENCE</scope>
    <source>
        <strain evidence="1">Zm11</strain>
    </source>
</reference>
<dbReference type="GO" id="GO:0032259">
    <property type="term" value="P:methylation"/>
    <property type="evidence" value="ECO:0007669"/>
    <property type="project" value="UniProtKB-KW"/>
</dbReference>
<protein>
    <submittedName>
        <fullName evidence="1">SAM-dependent methyltransferase</fullName>
    </submittedName>
</protein>
<dbReference type="SUPFAM" id="SSF53335">
    <property type="entry name" value="S-adenosyl-L-methionine-dependent methyltransferases"/>
    <property type="match status" value="1"/>
</dbReference>
<dbReference type="InterPro" id="IPR029063">
    <property type="entry name" value="SAM-dependent_MTases_sf"/>
</dbReference>
<accession>A0A8D5K0Z6</accession>
<organism evidence="1 2">
    <name type="scientific">Methyloradius palustris</name>
    <dbReference type="NCBI Taxonomy" id="2778876"/>
    <lineage>
        <taxon>Bacteria</taxon>
        <taxon>Pseudomonadati</taxon>
        <taxon>Pseudomonadota</taxon>
        <taxon>Betaproteobacteria</taxon>
        <taxon>Nitrosomonadales</taxon>
        <taxon>Methylophilaceae</taxon>
        <taxon>Methyloradius</taxon>
    </lineage>
</organism>
<dbReference type="CDD" id="cd02440">
    <property type="entry name" value="AdoMet_MTases"/>
    <property type="match status" value="1"/>
</dbReference>
<evidence type="ECO:0000313" key="2">
    <source>
        <dbReference type="Proteomes" id="UP000826722"/>
    </source>
</evidence>
<dbReference type="GO" id="GO:0008168">
    <property type="term" value="F:methyltransferase activity"/>
    <property type="evidence" value="ECO:0007669"/>
    <property type="project" value="UniProtKB-KW"/>
</dbReference>
<sequence length="240" mass="27372">MRDFNKEAISLEDKKYNYDFDGIVRDYMMKEFVPFFLDGPALEIGCYEGDSTVVLEKYFPDITVIEASSEAMKVTQSRVRKDIKFINSTIEDLDTTQKFNSIFLINTLEHLDNAVLALTKIKSLLSDHGRLFIVVPNADAPSRQIAVFMGLIETNNSVTKPEWVHGHRRTYSFDTLNFDIRVAGLKTFHRGGLLFKGLANFQMDKALQANIIDDKYLDGIYELGKIYPSFCSSIYSICTL</sequence>
<dbReference type="Pfam" id="PF13489">
    <property type="entry name" value="Methyltransf_23"/>
    <property type="match status" value="1"/>
</dbReference>
<keyword evidence="1" id="KW-0489">Methyltransferase</keyword>
<dbReference type="Gene3D" id="3.40.50.150">
    <property type="entry name" value="Vaccinia Virus protein VP39"/>
    <property type="match status" value="1"/>
</dbReference>
<evidence type="ECO:0000313" key="1">
    <source>
        <dbReference type="EMBL" id="BCM25243.1"/>
    </source>
</evidence>
<proteinExistence type="predicted"/>
<dbReference type="Proteomes" id="UP000826722">
    <property type="component" value="Chromosome"/>
</dbReference>
<name>A0A8D5K0Z6_9PROT</name>
<dbReference type="EMBL" id="AP024110">
    <property type="protein sequence ID" value="BCM25243.1"/>
    <property type="molecule type" value="Genomic_DNA"/>
</dbReference>
<gene>
    <name evidence="1" type="ORF">ZMTM_15020</name>
</gene>